<dbReference type="AlphaFoldDB" id="A0AAV6Z4T8"/>
<name>A0AAV6Z4T8_ENGPU</name>
<dbReference type="EMBL" id="WNYA01002666">
    <property type="protein sequence ID" value="KAG8543986.1"/>
    <property type="molecule type" value="Genomic_DNA"/>
</dbReference>
<evidence type="ECO:0000313" key="4">
    <source>
        <dbReference type="Proteomes" id="UP000824782"/>
    </source>
</evidence>
<feature type="region of interest" description="Disordered" evidence="1">
    <location>
        <begin position="63"/>
        <end position="97"/>
    </location>
</feature>
<accession>A0AAV6Z4T8</accession>
<gene>
    <name evidence="3" type="ORF">GDO81_023298</name>
</gene>
<dbReference type="SMART" id="SM00055">
    <property type="entry name" value="FCH"/>
    <property type="match status" value="1"/>
</dbReference>
<feature type="domain" description="FCH" evidence="2">
    <location>
        <begin position="1"/>
        <end position="91"/>
    </location>
</feature>
<dbReference type="Gene3D" id="1.20.1270.60">
    <property type="entry name" value="Arfaptin homology (AH) domain/BAR domain"/>
    <property type="match status" value="1"/>
</dbReference>
<dbReference type="Pfam" id="PF00611">
    <property type="entry name" value="FCH"/>
    <property type="match status" value="1"/>
</dbReference>
<keyword evidence="4" id="KW-1185">Reference proteome</keyword>
<dbReference type="InterPro" id="IPR027267">
    <property type="entry name" value="AH/BAR_dom_sf"/>
</dbReference>
<reference evidence="3" key="1">
    <citation type="thesis" date="2020" institute="ProQuest LLC" country="789 East Eisenhower Parkway, Ann Arbor, MI, USA">
        <title>Comparative Genomics and Chromosome Evolution.</title>
        <authorList>
            <person name="Mudd A.B."/>
        </authorList>
    </citation>
    <scope>NUCLEOTIDE SEQUENCE</scope>
    <source>
        <strain evidence="3">237g6f4</strain>
        <tissue evidence="3">Blood</tissue>
    </source>
</reference>
<evidence type="ECO:0000256" key="1">
    <source>
        <dbReference type="SAM" id="MobiDB-lite"/>
    </source>
</evidence>
<dbReference type="InterPro" id="IPR001060">
    <property type="entry name" value="FCH_dom"/>
</dbReference>
<feature type="compositionally biased region" description="Polar residues" evidence="1">
    <location>
        <begin position="63"/>
        <end position="78"/>
    </location>
</feature>
<evidence type="ECO:0000313" key="3">
    <source>
        <dbReference type="EMBL" id="KAG8543986.1"/>
    </source>
</evidence>
<evidence type="ECO:0000259" key="2">
    <source>
        <dbReference type="SMART" id="SM00055"/>
    </source>
</evidence>
<dbReference type="SUPFAM" id="SSF103657">
    <property type="entry name" value="BAR/IMD domain-like"/>
    <property type="match status" value="1"/>
</dbReference>
<dbReference type="Proteomes" id="UP000824782">
    <property type="component" value="Unassembled WGS sequence"/>
</dbReference>
<proteinExistence type="predicted"/>
<organism evidence="3 4">
    <name type="scientific">Engystomops pustulosus</name>
    <name type="common">Tungara frog</name>
    <name type="synonym">Physalaemus pustulosus</name>
    <dbReference type="NCBI Taxonomy" id="76066"/>
    <lineage>
        <taxon>Eukaryota</taxon>
        <taxon>Metazoa</taxon>
        <taxon>Chordata</taxon>
        <taxon>Craniata</taxon>
        <taxon>Vertebrata</taxon>
        <taxon>Euteleostomi</taxon>
        <taxon>Amphibia</taxon>
        <taxon>Batrachia</taxon>
        <taxon>Anura</taxon>
        <taxon>Neobatrachia</taxon>
        <taxon>Hyloidea</taxon>
        <taxon>Leptodactylidae</taxon>
        <taxon>Leiuperinae</taxon>
        <taxon>Engystomops</taxon>
    </lineage>
</organism>
<sequence>MGFATEFSCPNGHNALLRLQDSELKLMECMRKWMIQRSKSDKEYASQLHQMFTLIEKLDQSPVQGLSEHSSPLSQVTFTPIRGSDSNPRPLPRCNVI</sequence>
<protein>
    <recommendedName>
        <fullName evidence="2">FCH domain-containing protein</fullName>
    </recommendedName>
</protein>
<comment type="caution">
    <text evidence="3">The sequence shown here is derived from an EMBL/GenBank/DDBJ whole genome shotgun (WGS) entry which is preliminary data.</text>
</comment>